<sequence>MHSWIVDHLKTHFDTIQVHLGNDESLRVSALAAAKLKGDVEVSFGLVSSNAAADSLPCVVISIETEDTGDIQTRIRAGAQNEAQFCLSARSEDWQAFFTSNEKLVRPYQSFWGMLRVLGPQHKEVCAIGDTTAFARYARVWRISLDRIRDAVNEVPILQPGTATVMAEHEDTEEDSVVGRYTCINHSEYGKVKIFYEMAGHGPEVLVFLHTAGSDSRQYHSLMNNKTLQEQCTMIAFDLPAHGRSSLGTKQYPESYALTEESYIESIDLFLQKLKMRNVVLCGASMAGHICIAAAIRAQELSVRGVIPCEGCAHLPFSQPIYEIRGNDSSILDPERVCGMIAPTSPEYYKQQIWWQYSSQGAGVFSGDLKFYFKGWDGRGRVENIDTETCPVYMLTGEYDYSCTVEASKETAAMIKGAVFEEMKGLGHFPLTENPTAVLPYLMRAIDHIQAHWHNKKSVANDMG</sequence>
<dbReference type="Proteomes" id="UP001172386">
    <property type="component" value="Unassembled WGS sequence"/>
</dbReference>
<gene>
    <name evidence="1" type="ORF">H2198_006361</name>
</gene>
<reference evidence="1" key="1">
    <citation type="submission" date="2022-10" db="EMBL/GenBank/DDBJ databases">
        <title>Culturing micro-colonial fungi from biological soil crusts in the Mojave desert and describing Neophaeococcomyces mojavensis, and introducing the new genera and species Taxawa tesnikishii.</title>
        <authorList>
            <person name="Kurbessoian T."/>
            <person name="Stajich J.E."/>
        </authorList>
    </citation>
    <scope>NUCLEOTIDE SEQUENCE</scope>
    <source>
        <strain evidence="1">JES_112</strain>
    </source>
</reference>
<accession>A0ACC3A3G6</accession>
<keyword evidence="2" id="KW-1185">Reference proteome</keyword>
<proteinExistence type="predicted"/>
<organism evidence="1 2">
    <name type="scientific">Neophaeococcomyces mojaviensis</name>
    <dbReference type="NCBI Taxonomy" id="3383035"/>
    <lineage>
        <taxon>Eukaryota</taxon>
        <taxon>Fungi</taxon>
        <taxon>Dikarya</taxon>
        <taxon>Ascomycota</taxon>
        <taxon>Pezizomycotina</taxon>
        <taxon>Eurotiomycetes</taxon>
        <taxon>Chaetothyriomycetidae</taxon>
        <taxon>Chaetothyriales</taxon>
        <taxon>Chaetothyriales incertae sedis</taxon>
        <taxon>Neophaeococcomyces</taxon>
    </lineage>
</organism>
<protein>
    <submittedName>
        <fullName evidence="1">Uncharacterized protein</fullName>
    </submittedName>
</protein>
<name>A0ACC3A3G6_9EURO</name>
<evidence type="ECO:0000313" key="1">
    <source>
        <dbReference type="EMBL" id="KAJ9654615.1"/>
    </source>
</evidence>
<dbReference type="EMBL" id="JAPDRQ010000116">
    <property type="protein sequence ID" value="KAJ9654615.1"/>
    <property type="molecule type" value="Genomic_DNA"/>
</dbReference>
<evidence type="ECO:0000313" key="2">
    <source>
        <dbReference type="Proteomes" id="UP001172386"/>
    </source>
</evidence>
<comment type="caution">
    <text evidence="1">The sequence shown here is derived from an EMBL/GenBank/DDBJ whole genome shotgun (WGS) entry which is preliminary data.</text>
</comment>